<reference evidence="8 9" key="1">
    <citation type="submission" date="2019-01" db="EMBL/GenBank/DDBJ databases">
        <title>Geovibrio thiophilus DSM 11263, complete genome.</title>
        <authorList>
            <person name="Spring S."/>
            <person name="Bunk B."/>
            <person name="Sproer C."/>
        </authorList>
    </citation>
    <scope>NUCLEOTIDE SEQUENCE [LARGE SCALE GENOMIC DNA]</scope>
    <source>
        <strain evidence="8 9">DSM 11263</strain>
    </source>
</reference>
<accession>A0A3R6AWK8</accession>
<organism evidence="8 9">
    <name type="scientific">Geovibrio thiophilus</name>
    <dbReference type="NCBI Taxonomy" id="139438"/>
    <lineage>
        <taxon>Bacteria</taxon>
        <taxon>Pseudomonadati</taxon>
        <taxon>Deferribacterota</taxon>
        <taxon>Deferribacteres</taxon>
        <taxon>Deferribacterales</taxon>
        <taxon>Geovibrionaceae</taxon>
        <taxon>Geovibrio</taxon>
    </lineage>
</organism>
<evidence type="ECO:0000256" key="5">
    <source>
        <dbReference type="ARBA" id="ARBA00022989"/>
    </source>
</evidence>
<dbReference type="Gene3D" id="1.10.1760.20">
    <property type="match status" value="1"/>
</dbReference>
<keyword evidence="5 7" id="KW-1133">Transmembrane helix</keyword>
<name>A0A3R6AWK8_9BACT</name>
<dbReference type="GO" id="GO:0000041">
    <property type="term" value="P:transition metal ion transport"/>
    <property type="evidence" value="ECO:0007669"/>
    <property type="project" value="InterPro"/>
</dbReference>
<evidence type="ECO:0000256" key="4">
    <source>
        <dbReference type="ARBA" id="ARBA00022692"/>
    </source>
</evidence>
<feature type="transmembrane region" description="Helical" evidence="7">
    <location>
        <begin position="166"/>
        <end position="189"/>
    </location>
</feature>
<dbReference type="InterPro" id="IPR002751">
    <property type="entry name" value="CbiM/NikMN"/>
</dbReference>
<evidence type="ECO:0000313" key="8">
    <source>
        <dbReference type="EMBL" id="QAR32185.1"/>
    </source>
</evidence>
<evidence type="ECO:0000256" key="6">
    <source>
        <dbReference type="ARBA" id="ARBA00023136"/>
    </source>
</evidence>
<comment type="subcellular location">
    <subcellularLocation>
        <location evidence="1">Cell membrane</location>
        <topology evidence="1">Multi-pass membrane protein</topology>
    </subcellularLocation>
</comment>
<gene>
    <name evidence="8" type="primary">cbiM</name>
    <name evidence="8" type="ORF">EP073_01860</name>
</gene>
<protein>
    <submittedName>
        <fullName evidence="8">Cobalt transporter CbiM</fullName>
    </submittedName>
</protein>
<proteinExistence type="predicted"/>
<keyword evidence="9" id="KW-1185">Reference proteome</keyword>
<dbReference type="NCBIfam" id="NF004909">
    <property type="entry name" value="PRK06265.2-5"/>
    <property type="match status" value="1"/>
</dbReference>
<keyword evidence="2" id="KW-0813">Transport</keyword>
<dbReference type="PANTHER" id="PTHR34229:SF1">
    <property type="entry name" value="METAL TRANSPORT PROTEIN HI_1621-RELATED"/>
    <property type="match status" value="1"/>
</dbReference>
<dbReference type="GO" id="GO:0005886">
    <property type="term" value="C:plasma membrane"/>
    <property type="evidence" value="ECO:0007669"/>
    <property type="project" value="UniProtKB-SubCell"/>
</dbReference>
<keyword evidence="3" id="KW-1003">Cell membrane</keyword>
<dbReference type="PANTHER" id="PTHR34229">
    <property type="entry name" value="METAL TRANSPORT PROTEIN HI_1621-RELATED"/>
    <property type="match status" value="1"/>
</dbReference>
<feature type="transmembrane region" description="Helical" evidence="7">
    <location>
        <begin position="6"/>
        <end position="28"/>
    </location>
</feature>
<feature type="transmembrane region" description="Helical" evidence="7">
    <location>
        <begin position="94"/>
        <end position="118"/>
    </location>
</feature>
<evidence type="ECO:0000256" key="2">
    <source>
        <dbReference type="ARBA" id="ARBA00022448"/>
    </source>
</evidence>
<evidence type="ECO:0000313" key="9">
    <source>
        <dbReference type="Proteomes" id="UP000287502"/>
    </source>
</evidence>
<feature type="transmembrane region" description="Helical" evidence="7">
    <location>
        <begin position="63"/>
        <end position="87"/>
    </location>
</feature>
<feature type="transmembrane region" description="Helical" evidence="7">
    <location>
        <begin position="130"/>
        <end position="154"/>
    </location>
</feature>
<dbReference type="Pfam" id="PF01891">
    <property type="entry name" value="CbiM"/>
    <property type="match status" value="1"/>
</dbReference>
<evidence type="ECO:0000256" key="7">
    <source>
        <dbReference type="SAM" id="Phobius"/>
    </source>
</evidence>
<evidence type="ECO:0000256" key="1">
    <source>
        <dbReference type="ARBA" id="ARBA00004651"/>
    </source>
</evidence>
<dbReference type="OrthoDB" id="9809846at2"/>
<dbReference type="RefSeq" id="WP_128465472.1">
    <property type="nucleotide sequence ID" value="NZ_CP035108.1"/>
</dbReference>
<keyword evidence="4 7" id="KW-0812">Transmembrane</keyword>
<dbReference type="Proteomes" id="UP000287502">
    <property type="component" value="Chromosome"/>
</dbReference>
<dbReference type="EMBL" id="CP035108">
    <property type="protein sequence ID" value="QAR32185.1"/>
    <property type="molecule type" value="Genomic_DNA"/>
</dbReference>
<dbReference type="KEGG" id="gtl:EP073_01860"/>
<sequence>MHISEGVLSASVLGAGAAASIGFLVYGFREMKDELLTKTALMSSLFFVGSFIHVPLGPSSVHLLLNGLVGAVLGFAAFPAIFMALLLQGLLFQFGGITTLGVNTFDAAFPAVCAFFIFRKAASAEGILRTVLFFLTGFVPVALSSLLVALMLFLSGGKLFQAAQAIFLAHVPVMLIEGTATVFILRFIMKVYPSLLEK</sequence>
<dbReference type="NCBIfam" id="NF004905">
    <property type="entry name" value="PRK06265.1-5"/>
    <property type="match status" value="1"/>
</dbReference>
<keyword evidence="6 7" id="KW-0472">Membrane</keyword>
<evidence type="ECO:0000256" key="3">
    <source>
        <dbReference type="ARBA" id="ARBA00022475"/>
    </source>
</evidence>
<feature type="transmembrane region" description="Helical" evidence="7">
    <location>
        <begin position="40"/>
        <end position="57"/>
    </location>
</feature>
<dbReference type="AlphaFoldDB" id="A0A3R6AWK8"/>